<evidence type="ECO:0008006" key="3">
    <source>
        <dbReference type="Google" id="ProtNLM"/>
    </source>
</evidence>
<proteinExistence type="predicted"/>
<gene>
    <name evidence="1" type="ORF">GCM10017056_47570</name>
</gene>
<dbReference type="RefSeq" id="WP_189682633.1">
    <property type="nucleotide sequence ID" value="NZ_BNCJ01000027.1"/>
</dbReference>
<dbReference type="PIRSF" id="PIRSF030771">
    <property type="entry name" value="UCP030771"/>
    <property type="match status" value="1"/>
</dbReference>
<protein>
    <recommendedName>
        <fullName evidence="3">DUF2190 family protein</fullName>
    </recommendedName>
</protein>
<dbReference type="AlphaFoldDB" id="A0A8J3H2W0"/>
<comment type="caution">
    <text evidence="1">The sequence shown here is derived from an EMBL/GenBank/DDBJ whole genome shotgun (WGS) entry which is preliminary data.</text>
</comment>
<sequence>MKNYIGLGDMFPFTASGADFASGDGVLSGTLFGVCAGSIADGETGEIKTTGVFELPKVGSQAWTVGAKVYWDDTNKVCTTTATANTLIGVAYEAVGSGAGETLGKVRLNGTAA</sequence>
<keyword evidence="2" id="KW-1185">Reference proteome</keyword>
<reference evidence="1" key="1">
    <citation type="journal article" date="2014" name="Int. J. Syst. Evol. Microbiol.">
        <title>Complete genome sequence of Corynebacterium casei LMG S-19264T (=DSM 44701T), isolated from a smear-ripened cheese.</title>
        <authorList>
            <consortium name="US DOE Joint Genome Institute (JGI-PGF)"/>
            <person name="Walter F."/>
            <person name="Albersmeier A."/>
            <person name="Kalinowski J."/>
            <person name="Ruckert C."/>
        </authorList>
    </citation>
    <scope>NUCLEOTIDE SEQUENCE</scope>
    <source>
        <strain evidence="1">KCTC 42650</strain>
    </source>
</reference>
<dbReference type="Pfam" id="PF09956">
    <property type="entry name" value="Phage_cement_2"/>
    <property type="match status" value="1"/>
</dbReference>
<evidence type="ECO:0000313" key="1">
    <source>
        <dbReference type="EMBL" id="GHF71142.1"/>
    </source>
</evidence>
<organism evidence="1 2">
    <name type="scientific">Seohaeicola zhoushanensis</name>
    <dbReference type="NCBI Taxonomy" id="1569283"/>
    <lineage>
        <taxon>Bacteria</taxon>
        <taxon>Pseudomonadati</taxon>
        <taxon>Pseudomonadota</taxon>
        <taxon>Alphaproteobacteria</taxon>
        <taxon>Rhodobacterales</taxon>
        <taxon>Roseobacteraceae</taxon>
        <taxon>Seohaeicola</taxon>
    </lineage>
</organism>
<name>A0A8J3H2W0_9RHOB</name>
<evidence type="ECO:0000313" key="2">
    <source>
        <dbReference type="Proteomes" id="UP000626220"/>
    </source>
</evidence>
<dbReference type="Proteomes" id="UP000626220">
    <property type="component" value="Unassembled WGS sequence"/>
</dbReference>
<dbReference type="InterPro" id="IPR011231">
    <property type="entry name" value="Phage_VT1-Sakai_H0018"/>
</dbReference>
<reference evidence="1" key="2">
    <citation type="submission" date="2020-09" db="EMBL/GenBank/DDBJ databases">
        <authorList>
            <person name="Sun Q."/>
            <person name="Kim S."/>
        </authorList>
    </citation>
    <scope>NUCLEOTIDE SEQUENCE</scope>
    <source>
        <strain evidence="1">KCTC 42650</strain>
    </source>
</reference>
<dbReference type="EMBL" id="BNCJ01000027">
    <property type="protein sequence ID" value="GHF71142.1"/>
    <property type="molecule type" value="Genomic_DNA"/>
</dbReference>
<accession>A0A8J3H2W0</accession>